<protein>
    <submittedName>
        <fullName evidence="1">Uncharacterized protein</fullName>
    </submittedName>
</protein>
<dbReference type="AlphaFoldDB" id="A0A0F9R711"/>
<accession>A0A0F9R711</accession>
<feature type="non-terminal residue" evidence="1">
    <location>
        <position position="39"/>
    </location>
</feature>
<proteinExistence type="predicted"/>
<gene>
    <name evidence="1" type="ORF">LCGC14_0929170</name>
</gene>
<sequence>MPVSEVYSNDNKGNRIPAVVEACDPVAASGITLTIASSG</sequence>
<organism evidence="1">
    <name type="scientific">marine sediment metagenome</name>
    <dbReference type="NCBI Taxonomy" id="412755"/>
    <lineage>
        <taxon>unclassified sequences</taxon>
        <taxon>metagenomes</taxon>
        <taxon>ecological metagenomes</taxon>
    </lineage>
</organism>
<evidence type="ECO:0000313" key="1">
    <source>
        <dbReference type="EMBL" id="KKN21091.1"/>
    </source>
</evidence>
<comment type="caution">
    <text evidence="1">The sequence shown here is derived from an EMBL/GenBank/DDBJ whole genome shotgun (WGS) entry which is preliminary data.</text>
</comment>
<dbReference type="EMBL" id="LAZR01003181">
    <property type="protein sequence ID" value="KKN21091.1"/>
    <property type="molecule type" value="Genomic_DNA"/>
</dbReference>
<name>A0A0F9R711_9ZZZZ</name>
<reference evidence="1" key="1">
    <citation type="journal article" date="2015" name="Nature">
        <title>Complex archaea that bridge the gap between prokaryotes and eukaryotes.</title>
        <authorList>
            <person name="Spang A."/>
            <person name="Saw J.H."/>
            <person name="Jorgensen S.L."/>
            <person name="Zaremba-Niedzwiedzka K."/>
            <person name="Martijn J."/>
            <person name="Lind A.E."/>
            <person name="van Eijk R."/>
            <person name="Schleper C."/>
            <person name="Guy L."/>
            <person name="Ettema T.J."/>
        </authorList>
    </citation>
    <scope>NUCLEOTIDE SEQUENCE</scope>
</reference>